<proteinExistence type="predicted"/>
<dbReference type="STRING" id="667129.HMPREF0758_0470"/>
<name>D4DX20_SEROD</name>
<evidence type="ECO:0000313" key="2">
    <source>
        <dbReference type="Proteomes" id="UP000005723"/>
    </source>
</evidence>
<dbReference type="RefSeq" id="WP_004955308.1">
    <property type="nucleotide sequence ID" value="NZ_GG753567.1"/>
</dbReference>
<evidence type="ECO:0000313" key="1">
    <source>
        <dbReference type="EMBL" id="EFE97886.1"/>
    </source>
</evidence>
<accession>D4DX20</accession>
<protein>
    <recommendedName>
        <fullName evidence="3">DUF1641 domain-containing protein</fullName>
    </recommendedName>
</protein>
<dbReference type="EMBL" id="ADBY01000014">
    <property type="protein sequence ID" value="EFE97886.1"/>
    <property type="molecule type" value="Genomic_DNA"/>
</dbReference>
<sequence>MEATQNESLTALMDKLSPLLASGRLDNVVDLLSLLSDLTDIADNALVEKLAGLFEDLTALGWEGGMALKMAHSELQRDAPTASLRALYGVLRQPDTLLGLMLVLRTLQIIGQRMRSSRLPAESPEE</sequence>
<dbReference type="HOGENOM" id="CLU_145884_1_1_6"/>
<organism evidence="1 2">
    <name type="scientific">Serratia odorifera DSM 4582</name>
    <dbReference type="NCBI Taxonomy" id="667129"/>
    <lineage>
        <taxon>Bacteria</taxon>
        <taxon>Pseudomonadati</taxon>
        <taxon>Pseudomonadota</taxon>
        <taxon>Gammaproteobacteria</taxon>
        <taxon>Enterobacterales</taxon>
        <taxon>Yersiniaceae</taxon>
        <taxon>Serratia</taxon>
    </lineage>
</organism>
<dbReference type="AlphaFoldDB" id="D4DX20"/>
<comment type="caution">
    <text evidence="1">The sequence shown here is derived from an EMBL/GenBank/DDBJ whole genome shotgun (WGS) entry which is preliminary data.</text>
</comment>
<reference evidence="1 2" key="1">
    <citation type="submission" date="2010-01" db="EMBL/GenBank/DDBJ databases">
        <authorList>
            <person name="Muzny D."/>
            <person name="Qin X."/>
            <person name="Deng J."/>
            <person name="Jiang H."/>
            <person name="Liu Y."/>
            <person name="Qu J."/>
            <person name="Song X.-Z."/>
            <person name="Zhang L."/>
            <person name="Thornton R."/>
            <person name="Coyle M."/>
            <person name="Francisco L."/>
            <person name="Jackson L."/>
            <person name="Javaid M."/>
            <person name="Korchina V."/>
            <person name="Kovar C."/>
            <person name="Mata R."/>
            <person name="Mathew T."/>
            <person name="Ngo R."/>
            <person name="Nguyen L."/>
            <person name="Nguyen N."/>
            <person name="Okwuonu G."/>
            <person name="Ongeri F."/>
            <person name="Pham C."/>
            <person name="Simmons D."/>
            <person name="Wilczek-Boney K."/>
            <person name="Hale W."/>
            <person name="Jakkamsetti A."/>
            <person name="Pham P."/>
            <person name="Ruth R."/>
            <person name="San Lucas F."/>
            <person name="Warren J."/>
            <person name="Zhang J."/>
            <person name="Zhao Z."/>
            <person name="Zhou C."/>
            <person name="Zhu D."/>
            <person name="Lee S."/>
            <person name="Bess C."/>
            <person name="Blankenburg K."/>
            <person name="Forbes L."/>
            <person name="Fu Q."/>
            <person name="Gubbala S."/>
            <person name="Hirani K."/>
            <person name="Jayaseelan J.C."/>
            <person name="Lara F."/>
            <person name="Munidasa M."/>
            <person name="Palculict T."/>
            <person name="Patil S."/>
            <person name="Pu L.-L."/>
            <person name="Saada N."/>
            <person name="Tang L."/>
            <person name="Weissenberger G."/>
            <person name="Zhu Y."/>
            <person name="Hemphill L."/>
            <person name="Shang Y."/>
            <person name="Youmans B."/>
            <person name="Ayvaz T."/>
            <person name="Ross M."/>
            <person name="Santibanez J."/>
            <person name="Aqrawi P."/>
            <person name="Gross S."/>
            <person name="Joshi V."/>
            <person name="Fowler G."/>
            <person name="Nazareth L."/>
            <person name="Reid J."/>
            <person name="Worley K."/>
            <person name="Petrosino J."/>
            <person name="Highlander S."/>
            <person name="Gibbs R."/>
        </authorList>
    </citation>
    <scope>NUCLEOTIDE SEQUENCE [LARGE SCALE GENOMIC DNA]</scope>
    <source>
        <strain evidence="1 2">DSM 4582</strain>
    </source>
</reference>
<keyword evidence="2" id="KW-1185">Reference proteome</keyword>
<evidence type="ECO:0008006" key="3">
    <source>
        <dbReference type="Google" id="ProtNLM"/>
    </source>
</evidence>
<dbReference type="Proteomes" id="UP000005723">
    <property type="component" value="Unassembled WGS sequence"/>
</dbReference>
<dbReference type="OrthoDB" id="9034370at2"/>
<gene>
    <name evidence="1" type="ORF">HMPREF0758_0470</name>
</gene>